<dbReference type="EMBL" id="CP011125">
    <property type="protein sequence ID" value="AKF10449.1"/>
    <property type="molecule type" value="Genomic_DNA"/>
</dbReference>
<protein>
    <submittedName>
        <fullName evidence="2">Uncharacterized protein</fullName>
    </submittedName>
</protein>
<keyword evidence="3" id="KW-1185">Reference proteome</keyword>
<dbReference type="AlphaFoldDB" id="A0A0F6SHH4"/>
<evidence type="ECO:0000313" key="3">
    <source>
        <dbReference type="Proteomes" id="UP000034883"/>
    </source>
</evidence>
<gene>
    <name evidence="2" type="ORF">DB32_007598</name>
</gene>
<evidence type="ECO:0000256" key="1">
    <source>
        <dbReference type="SAM" id="MobiDB-lite"/>
    </source>
</evidence>
<organism evidence="2 3">
    <name type="scientific">Sandaracinus amylolyticus</name>
    <dbReference type="NCBI Taxonomy" id="927083"/>
    <lineage>
        <taxon>Bacteria</taxon>
        <taxon>Pseudomonadati</taxon>
        <taxon>Myxococcota</taxon>
        <taxon>Polyangia</taxon>
        <taxon>Polyangiales</taxon>
        <taxon>Sandaracinaceae</taxon>
        <taxon>Sandaracinus</taxon>
    </lineage>
</organism>
<proteinExistence type="predicted"/>
<reference evidence="2 3" key="1">
    <citation type="submission" date="2015-03" db="EMBL/GenBank/DDBJ databases">
        <title>Genome assembly of Sandaracinus amylolyticus DSM 53668.</title>
        <authorList>
            <person name="Sharma G."/>
            <person name="Subramanian S."/>
        </authorList>
    </citation>
    <scope>NUCLEOTIDE SEQUENCE [LARGE SCALE GENOMIC DNA]</scope>
    <source>
        <strain evidence="2 3">DSM 53668</strain>
    </source>
</reference>
<dbReference type="STRING" id="927083.DB32_007598"/>
<feature type="compositionally biased region" description="Basic and acidic residues" evidence="1">
    <location>
        <begin position="1"/>
        <end position="12"/>
    </location>
</feature>
<accession>A0A0F6SHH4</accession>
<dbReference type="KEGG" id="samy:DB32_007598"/>
<sequence>MPAARRAERPFEPELEPLDLGAAQRRAARALGGRGGGE</sequence>
<dbReference type="Proteomes" id="UP000034883">
    <property type="component" value="Chromosome"/>
</dbReference>
<feature type="compositionally biased region" description="Low complexity" evidence="1">
    <location>
        <begin position="20"/>
        <end position="31"/>
    </location>
</feature>
<name>A0A0F6SHH4_9BACT</name>
<evidence type="ECO:0000313" key="2">
    <source>
        <dbReference type="EMBL" id="AKF10449.1"/>
    </source>
</evidence>
<feature type="region of interest" description="Disordered" evidence="1">
    <location>
        <begin position="1"/>
        <end position="38"/>
    </location>
</feature>